<gene>
    <name evidence="1" type="ORF">SCALOS_LOCUS11455</name>
</gene>
<keyword evidence="2" id="KW-1185">Reference proteome</keyword>
<comment type="caution">
    <text evidence="1">The sequence shown here is derived from an EMBL/GenBank/DDBJ whole genome shotgun (WGS) entry which is preliminary data.</text>
</comment>
<feature type="non-terminal residue" evidence="1">
    <location>
        <position position="1"/>
    </location>
</feature>
<reference evidence="1" key="1">
    <citation type="submission" date="2021-06" db="EMBL/GenBank/DDBJ databases">
        <authorList>
            <person name="Kallberg Y."/>
            <person name="Tangrot J."/>
            <person name="Rosling A."/>
        </authorList>
    </citation>
    <scope>NUCLEOTIDE SEQUENCE</scope>
    <source>
        <strain evidence="1">AU212A</strain>
    </source>
</reference>
<protein>
    <submittedName>
        <fullName evidence="1">9034_t:CDS:1</fullName>
    </submittedName>
</protein>
<dbReference type="Proteomes" id="UP000789860">
    <property type="component" value="Unassembled WGS sequence"/>
</dbReference>
<evidence type="ECO:0000313" key="1">
    <source>
        <dbReference type="EMBL" id="CAG8726615.1"/>
    </source>
</evidence>
<sequence length="102" mass="11745">ITKSFIMPYEYVNGNHKNSLNIESIARSPYLNRGTASPLSTRNALNITGLLPTAVETLEQQKKRALVQLRAKSSDLEKYMFLAWLRNTNVRLFYRLVIDELD</sequence>
<dbReference type="EMBL" id="CAJVPM010050195">
    <property type="protein sequence ID" value="CAG8726615.1"/>
    <property type="molecule type" value="Genomic_DNA"/>
</dbReference>
<accession>A0ACA9PYX0</accession>
<name>A0ACA9PYX0_9GLOM</name>
<proteinExistence type="predicted"/>
<feature type="non-terminal residue" evidence="1">
    <location>
        <position position="102"/>
    </location>
</feature>
<organism evidence="1 2">
    <name type="scientific">Scutellospora calospora</name>
    <dbReference type="NCBI Taxonomy" id="85575"/>
    <lineage>
        <taxon>Eukaryota</taxon>
        <taxon>Fungi</taxon>
        <taxon>Fungi incertae sedis</taxon>
        <taxon>Mucoromycota</taxon>
        <taxon>Glomeromycotina</taxon>
        <taxon>Glomeromycetes</taxon>
        <taxon>Diversisporales</taxon>
        <taxon>Gigasporaceae</taxon>
        <taxon>Scutellospora</taxon>
    </lineage>
</organism>
<evidence type="ECO:0000313" key="2">
    <source>
        <dbReference type="Proteomes" id="UP000789860"/>
    </source>
</evidence>